<dbReference type="RefSeq" id="WP_128420646.1">
    <property type="nucleotide sequence ID" value="NZ_CP049017.1"/>
</dbReference>
<proteinExistence type="predicted"/>
<keyword evidence="4" id="KW-1185">Reference proteome</keyword>
<dbReference type="AlphaFoldDB" id="A0A2S6ZEA5"/>
<comment type="caution">
    <text evidence="3">The sequence shown here is derived from an EMBL/GenBank/DDBJ whole genome shotgun (WGS) entry which is preliminary data.</text>
</comment>
<gene>
    <name evidence="3" type="ORF">XthCFBP4691_12065</name>
</gene>
<accession>A0A2S6ZEA5</accession>
<feature type="domain" description="DUF4126" evidence="2">
    <location>
        <begin position="9"/>
        <end position="176"/>
    </location>
</feature>
<feature type="transmembrane region" description="Helical" evidence="1">
    <location>
        <begin position="159"/>
        <end position="180"/>
    </location>
</feature>
<feature type="transmembrane region" description="Helical" evidence="1">
    <location>
        <begin position="6"/>
        <end position="34"/>
    </location>
</feature>
<dbReference type="Pfam" id="PF13548">
    <property type="entry name" value="DUF4126"/>
    <property type="match status" value="1"/>
</dbReference>
<evidence type="ECO:0000313" key="4">
    <source>
        <dbReference type="Proteomes" id="UP000239898"/>
    </source>
</evidence>
<dbReference type="OrthoDB" id="181455at2"/>
<dbReference type="EMBL" id="MIGX01000055">
    <property type="protein sequence ID" value="PPT90499.1"/>
    <property type="molecule type" value="Genomic_DNA"/>
</dbReference>
<evidence type="ECO:0000256" key="1">
    <source>
        <dbReference type="SAM" id="Phobius"/>
    </source>
</evidence>
<keyword evidence="1" id="KW-0472">Membrane</keyword>
<reference evidence="3 4" key="1">
    <citation type="submission" date="2016-08" db="EMBL/GenBank/DDBJ databases">
        <title>Evolution of the type three secretion system and type three effector repertoires in Xanthomonas.</title>
        <authorList>
            <person name="Merda D."/>
            <person name="Briand M."/>
            <person name="Bosis E."/>
            <person name="Rousseau C."/>
            <person name="Portier P."/>
            <person name="Jacques M.-A."/>
            <person name="Fischer-Le Saux M."/>
        </authorList>
    </citation>
    <scope>NUCLEOTIDE SEQUENCE [LARGE SCALE GENOMIC DNA]</scope>
    <source>
        <strain evidence="3 4">CFBP 4691</strain>
    </source>
</reference>
<dbReference type="InterPro" id="IPR025196">
    <property type="entry name" value="DUF4126"/>
</dbReference>
<evidence type="ECO:0000313" key="3">
    <source>
        <dbReference type="EMBL" id="PPT90499.1"/>
    </source>
</evidence>
<protein>
    <recommendedName>
        <fullName evidence="2">DUF4126 domain-containing protein</fullName>
    </recommendedName>
</protein>
<evidence type="ECO:0000259" key="2">
    <source>
        <dbReference type="Pfam" id="PF13548"/>
    </source>
</evidence>
<name>A0A2S6ZEA5_9XANT</name>
<dbReference type="Proteomes" id="UP000239898">
    <property type="component" value="Unassembled WGS sequence"/>
</dbReference>
<sequence>MTDAHLFVIGILLAWLAGIRVYLTVFGIGMAGLLGWLELPPALQATASCWVLGTSGALAVAEFCADKIPGVDSVWDFLQTLTRVPAGAFLAAATLSPDGQLSGGALAAGAGVALTSHVLKAGSRALLNTSPEPVSNWIASLAEDSVVIATLALALAHPWLALIALLGASALGALLVWWVWRALWRSVRRLLAPPAGRPQRDGALSY</sequence>
<organism evidence="3 4">
    <name type="scientific">Xanthomonas theicola</name>
    <dbReference type="NCBI Taxonomy" id="56464"/>
    <lineage>
        <taxon>Bacteria</taxon>
        <taxon>Pseudomonadati</taxon>
        <taxon>Pseudomonadota</taxon>
        <taxon>Gammaproteobacteria</taxon>
        <taxon>Lysobacterales</taxon>
        <taxon>Lysobacteraceae</taxon>
        <taxon>Xanthomonas</taxon>
    </lineage>
</organism>
<keyword evidence="1" id="KW-0812">Transmembrane</keyword>
<keyword evidence="1" id="KW-1133">Transmembrane helix</keyword>